<reference evidence="1 2" key="1">
    <citation type="submission" date="2018-06" db="EMBL/GenBank/DDBJ databases">
        <title>Whole genome sequencing of Candida tropicalis (genome annotated by CSBL at Korea University).</title>
        <authorList>
            <person name="Ahn J."/>
        </authorList>
    </citation>
    <scope>NUCLEOTIDE SEQUENCE [LARGE SCALE GENOMIC DNA]</scope>
    <source>
        <strain evidence="1 2">ATCC 20962</strain>
    </source>
</reference>
<evidence type="ECO:0000313" key="2">
    <source>
        <dbReference type="Proteomes" id="UP000253472"/>
    </source>
</evidence>
<protein>
    <submittedName>
        <fullName evidence="1">Uncharacterized protein</fullName>
    </submittedName>
</protein>
<dbReference type="Proteomes" id="UP000253472">
    <property type="component" value="Unassembled WGS sequence"/>
</dbReference>
<evidence type="ECO:0000313" key="1">
    <source>
        <dbReference type="EMBL" id="RCK55600.1"/>
    </source>
</evidence>
<organism evidence="1 2">
    <name type="scientific">Candida viswanathii</name>
    <dbReference type="NCBI Taxonomy" id="5486"/>
    <lineage>
        <taxon>Eukaryota</taxon>
        <taxon>Fungi</taxon>
        <taxon>Dikarya</taxon>
        <taxon>Ascomycota</taxon>
        <taxon>Saccharomycotina</taxon>
        <taxon>Pichiomycetes</taxon>
        <taxon>Debaryomycetaceae</taxon>
        <taxon>Candida/Lodderomyces clade</taxon>
        <taxon>Candida</taxon>
    </lineage>
</organism>
<dbReference type="AlphaFoldDB" id="A0A367XQW3"/>
<accession>A0A367XQW3</accession>
<gene>
    <name evidence="1" type="ORF">Cantr_05218</name>
</gene>
<proteinExistence type="predicted"/>
<keyword evidence="2" id="KW-1185">Reference proteome</keyword>
<sequence>MYNCRNNSSILSYVPAFGDVIMMNFNPLTDWKMQRLNKSVSILCNPDLLLLGLTDLPVFNTIEFCEELYSSVLVLEAPVCMLDVNRDPIA</sequence>
<comment type="caution">
    <text evidence="1">The sequence shown here is derived from an EMBL/GenBank/DDBJ whole genome shotgun (WGS) entry which is preliminary data.</text>
</comment>
<name>A0A367XQW3_9ASCO</name>
<dbReference type="EMBL" id="QLNQ01000029">
    <property type="protein sequence ID" value="RCK55600.1"/>
    <property type="molecule type" value="Genomic_DNA"/>
</dbReference>